<sequence length="234" mass="27274">MDERFLGAFGNMRLDGENRPGGRPRHRHGRPPRFTKHIYLLRGLPGSGKTSLARKLKRDFPSALVFSTDDYFIMEDGTYLYDHNLLPEAHKWNQKRARKAMSRGKTPIIIDNTNIQAWEMKPYAVMAVENSYQVLFKEPETSWKFNVRELTRRNSHGVPKEKIRRMKDIYEHDVTFHTVLHSEKPCWHGASHHRSYIRHVACMWGPLHHVPGPYIVIKHPGTPSICLISAWIGF</sequence>
<dbReference type="Pfam" id="PF13671">
    <property type="entry name" value="AAA_33"/>
    <property type="match status" value="1"/>
</dbReference>
<reference evidence="2" key="2">
    <citation type="submission" date="2025-09" db="UniProtKB">
        <authorList>
            <consortium name="Ensembl"/>
        </authorList>
    </citation>
    <scope>IDENTIFICATION</scope>
</reference>
<proteinExistence type="predicted"/>
<dbReference type="InterPro" id="IPR027417">
    <property type="entry name" value="P-loop_NTPase"/>
</dbReference>
<keyword evidence="3" id="KW-1185">Reference proteome</keyword>
<evidence type="ECO:0000313" key="3">
    <source>
        <dbReference type="Proteomes" id="UP000694569"/>
    </source>
</evidence>
<accession>A0A8C5QY34</accession>
<dbReference type="AlphaFoldDB" id="A0A8C5QY34"/>
<name>A0A8C5QY34_9ANUR</name>
<dbReference type="Gene3D" id="3.40.50.300">
    <property type="entry name" value="P-loop containing nucleotide triphosphate hydrolases"/>
    <property type="match status" value="1"/>
</dbReference>
<protein>
    <recommendedName>
        <fullName evidence="4">NEDD4-binding protein 2-like 1</fullName>
    </recommendedName>
</protein>
<evidence type="ECO:0008006" key="4">
    <source>
        <dbReference type="Google" id="ProtNLM"/>
    </source>
</evidence>
<feature type="compositionally biased region" description="Basic residues" evidence="1">
    <location>
        <begin position="22"/>
        <end position="32"/>
    </location>
</feature>
<dbReference type="PANTHER" id="PTHR13308">
    <property type="entry name" value="NEDD4-BINDING PROTEIN 2-LIKE 1"/>
    <property type="match status" value="1"/>
</dbReference>
<dbReference type="Ensembl" id="ENSLLET00000046748.1">
    <property type="protein sequence ID" value="ENSLLEP00000044954.1"/>
    <property type="gene ID" value="ENSLLEG00000028496.1"/>
</dbReference>
<evidence type="ECO:0000313" key="2">
    <source>
        <dbReference type="Ensembl" id="ENSLLEP00000044954.1"/>
    </source>
</evidence>
<reference evidence="2" key="1">
    <citation type="submission" date="2025-08" db="UniProtKB">
        <authorList>
            <consortium name="Ensembl"/>
        </authorList>
    </citation>
    <scope>IDENTIFICATION</scope>
</reference>
<feature type="region of interest" description="Disordered" evidence="1">
    <location>
        <begin position="12"/>
        <end position="32"/>
    </location>
</feature>
<dbReference type="InterPro" id="IPR026302">
    <property type="entry name" value="NEDD4-bd_p2"/>
</dbReference>
<dbReference type="SUPFAM" id="SSF52540">
    <property type="entry name" value="P-loop containing nucleoside triphosphate hydrolases"/>
    <property type="match status" value="1"/>
</dbReference>
<dbReference type="OrthoDB" id="3231855at2759"/>
<organism evidence="2 3">
    <name type="scientific">Leptobrachium leishanense</name>
    <name type="common">Leishan spiny toad</name>
    <dbReference type="NCBI Taxonomy" id="445787"/>
    <lineage>
        <taxon>Eukaryota</taxon>
        <taxon>Metazoa</taxon>
        <taxon>Chordata</taxon>
        <taxon>Craniata</taxon>
        <taxon>Vertebrata</taxon>
        <taxon>Euteleostomi</taxon>
        <taxon>Amphibia</taxon>
        <taxon>Batrachia</taxon>
        <taxon>Anura</taxon>
        <taxon>Pelobatoidea</taxon>
        <taxon>Megophryidae</taxon>
        <taxon>Leptobrachium</taxon>
    </lineage>
</organism>
<evidence type="ECO:0000256" key="1">
    <source>
        <dbReference type="SAM" id="MobiDB-lite"/>
    </source>
</evidence>
<dbReference type="GeneTree" id="ENSGT00940000164462"/>
<dbReference type="Proteomes" id="UP000694569">
    <property type="component" value="Unplaced"/>
</dbReference>
<dbReference type="PANTHER" id="PTHR13308:SF5">
    <property type="entry name" value="NEDD4-BINDING PROTEIN 2-LIKE 1"/>
    <property type="match status" value="1"/>
</dbReference>